<dbReference type="PANTHER" id="PTHR47756:SF2">
    <property type="entry name" value="BLL6612 PROTEIN"/>
    <property type="match status" value="1"/>
</dbReference>
<proteinExistence type="predicted"/>
<dbReference type="Gene3D" id="1.10.1740.10">
    <property type="match status" value="1"/>
</dbReference>
<protein>
    <submittedName>
        <fullName evidence="3">RNA polymerase subunit sigma-24</fullName>
    </submittedName>
</protein>
<evidence type="ECO:0000313" key="4">
    <source>
        <dbReference type="Proteomes" id="UP000622580"/>
    </source>
</evidence>
<sequence length="427" mass="45844">MGRAGALRIGRQRRGAAGYAAADERACVSDGAAAAAERVARESYGRLVARLAWQWRDLAAAEDALADAFAAALRHWPEQGVPDAPEAWLAAAAHRRLLHHARHVRLTLDPRVTALLDEAEPEAPERQTVPDARLQLMFVCAHPAIEANVHAPLMLQAVLGLNAKVIASAFLVSPAAMAQRLVRAKARIREAGLRFEAPEARELPARLAAVLEAIYAAYTLGRHALDSPADDLREEALFLARLAAQLLPRQAEAWGLLALLLHAESRRAAQFDAEGRFVPLAAQDPAGWRDDLIREAEAALWTAAKLRQPGLFQIEAAIQSAHAQRRATGQTPWRAIAQLYGVLVQHHANLGARVGQAVALAESGEPAAAVALLDALPLEAAGYAPYWVARAHVLGMAGAPGRQAAVQRAIGLTDDPRLRDFLVAQLG</sequence>
<dbReference type="Proteomes" id="UP000622580">
    <property type="component" value="Unassembled WGS sequence"/>
</dbReference>
<reference evidence="3" key="1">
    <citation type="submission" date="2021-04" db="EMBL/GenBank/DDBJ databases">
        <title>Draft genome assembly of strain Phenylobacterium sp. 20VBR1 using MiniION and Illumina platforms.</title>
        <authorList>
            <person name="Thomas F.A."/>
            <person name="Krishnan K.P."/>
            <person name="Sinha R.K."/>
        </authorList>
    </citation>
    <scope>NUCLEOTIDE SEQUENCE</scope>
    <source>
        <strain evidence="3">20VBR1</strain>
    </source>
</reference>
<gene>
    <name evidence="3" type="ORF">JKL49_06265</name>
</gene>
<organism evidence="3 4">
    <name type="scientific">Phenylobacterium glaciei</name>
    <dbReference type="NCBI Taxonomy" id="2803784"/>
    <lineage>
        <taxon>Bacteria</taxon>
        <taxon>Pseudomonadati</taxon>
        <taxon>Pseudomonadota</taxon>
        <taxon>Alphaproteobacteria</taxon>
        <taxon>Caulobacterales</taxon>
        <taxon>Caulobacteraceae</taxon>
        <taxon>Phenylobacterium</taxon>
    </lineage>
</organism>
<dbReference type="GO" id="GO:0006352">
    <property type="term" value="P:DNA-templated transcription initiation"/>
    <property type="evidence" value="ECO:0007669"/>
    <property type="project" value="InterPro"/>
</dbReference>
<dbReference type="GO" id="GO:0003700">
    <property type="term" value="F:DNA-binding transcription factor activity"/>
    <property type="evidence" value="ECO:0007669"/>
    <property type="project" value="InterPro"/>
</dbReference>
<dbReference type="EMBL" id="JAGSGD010000001">
    <property type="protein sequence ID" value="MBR7618989.1"/>
    <property type="molecule type" value="Genomic_DNA"/>
</dbReference>
<comment type="caution">
    <text evidence="3">The sequence shown here is derived from an EMBL/GenBank/DDBJ whole genome shotgun (WGS) entry which is preliminary data.</text>
</comment>
<feature type="domain" description="DUF6596" evidence="2">
    <location>
        <begin position="206"/>
        <end position="303"/>
    </location>
</feature>
<dbReference type="RefSeq" id="WP_215339061.1">
    <property type="nucleotide sequence ID" value="NZ_JAGSGD010000001.1"/>
</dbReference>
<name>A0A941D025_9CAUL</name>
<evidence type="ECO:0000259" key="2">
    <source>
        <dbReference type="Pfam" id="PF20239"/>
    </source>
</evidence>
<dbReference type="PANTHER" id="PTHR47756">
    <property type="entry name" value="BLL6612 PROTEIN-RELATED"/>
    <property type="match status" value="1"/>
</dbReference>
<feature type="domain" description="RNA polymerase sigma-70 region 2" evidence="1">
    <location>
        <begin position="42"/>
        <end position="103"/>
    </location>
</feature>
<accession>A0A941D025</accession>
<dbReference type="AlphaFoldDB" id="A0A941D025"/>
<dbReference type="SUPFAM" id="SSF88946">
    <property type="entry name" value="Sigma2 domain of RNA polymerase sigma factors"/>
    <property type="match status" value="1"/>
</dbReference>
<evidence type="ECO:0000313" key="3">
    <source>
        <dbReference type="EMBL" id="MBR7618989.1"/>
    </source>
</evidence>
<dbReference type="InterPro" id="IPR007627">
    <property type="entry name" value="RNA_pol_sigma70_r2"/>
</dbReference>
<keyword evidence="4" id="KW-1185">Reference proteome</keyword>
<dbReference type="Pfam" id="PF20239">
    <property type="entry name" value="DUF6596"/>
    <property type="match status" value="1"/>
</dbReference>
<dbReference type="InterPro" id="IPR013325">
    <property type="entry name" value="RNA_pol_sigma_r2"/>
</dbReference>
<evidence type="ECO:0000259" key="1">
    <source>
        <dbReference type="Pfam" id="PF04542"/>
    </source>
</evidence>
<dbReference type="InterPro" id="IPR046531">
    <property type="entry name" value="DUF6596"/>
</dbReference>
<dbReference type="Pfam" id="PF04542">
    <property type="entry name" value="Sigma70_r2"/>
    <property type="match status" value="1"/>
</dbReference>